<protein>
    <recommendedName>
        <fullName evidence="3">Basic membrane lipoprotein</fullName>
    </recommendedName>
</protein>
<evidence type="ECO:0000313" key="2">
    <source>
        <dbReference type="Proteomes" id="UP000279562"/>
    </source>
</evidence>
<sequence>MKLLYRIAALLITVLILLNCSDNESENDIIKVGKAEVTLLVTPNGLGDNGYDDAAARGIFAFMEESGVPVRLLQPGNMAEAETMYSQWLSHNASADSMVLVAGSSAYEELLKRIPPSLTGRGSRVLLFESNERIEGVSTLMVSRYGAAYLAGAMSKEFDAFIFAAAPGFSTLEDAIAGFRAGHSANSSGDRQLTLQYLADGEEGFAMPDSAYHTIYRRAEQYWDYDEMIFPLLGGSGMGITKFLNGDDFTQALSIGMDVDQAGQSRRIPFSMVIRIGDMIKSYLEDWLTGKEWPSARRPGLAEGATGIVITPDFVDNVKIWDDRYEDNDAFLKLYNTYYKEAERKEAEYEQK</sequence>
<evidence type="ECO:0008006" key="3">
    <source>
        <dbReference type="Google" id="ProtNLM"/>
    </source>
</evidence>
<name>A0A3P2ACR3_9BACE</name>
<organism evidence="1 2">
    <name type="scientific">Prevotella heparinolytica</name>
    <dbReference type="NCBI Taxonomy" id="28113"/>
    <lineage>
        <taxon>Bacteria</taxon>
        <taxon>Pseudomonadati</taxon>
        <taxon>Bacteroidota</taxon>
        <taxon>Bacteroidia</taxon>
        <taxon>Bacteroidales</taxon>
        <taxon>Bacteroidaceae</taxon>
        <taxon>Bacteroides</taxon>
    </lineage>
</organism>
<keyword evidence="2" id="KW-1185">Reference proteome</keyword>
<evidence type="ECO:0000313" key="1">
    <source>
        <dbReference type="EMBL" id="RRD93237.1"/>
    </source>
</evidence>
<gene>
    <name evidence="1" type="ORF">EII33_01155</name>
</gene>
<reference evidence="1 2" key="1">
    <citation type="submission" date="2018-11" db="EMBL/GenBank/DDBJ databases">
        <title>Genomes From Bacteria Associated with the Canine Oral Cavity: a Test Case for Automated Genome-Based Taxonomic Assignment.</title>
        <authorList>
            <person name="Coil D.A."/>
            <person name="Jospin G."/>
            <person name="Darling A.E."/>
            <person name="Wallis C."/>
            <person name="Davis I.J."/>
            <person name="Harris S."/>
            <person name="Eisen J.A."/>
            <person name="Holcombe L.J."/>
            <person name="O'Flynn C."/>
        </authorList>
    </citation>
    <scope>NUCLEOTIDE SEQUENCE [LARGE SCALE GENOMIC DNA]</scope>
    <source>
        <strain evidence="1 2">OH1047_COT-310</strain>
    </source>
</reference>
<dbReference type="Gene3D" id="3.40.50.2300">
    <property type="match status" value="2"/>
</dbReference>
<dbReference type="EMBL" id="RQYF01000002">
    <property type="protein sequence ID" value="RRD93237.1"/>
    <property type="molecule type" value="Genomic_DNA"/>
</dbReference>
<comment type="caution">
    <text evidence="1">The sequence shown here is derived from an EMBL/GenBank/DDBJ whole genome shotgun (WGS) entry which is preliminary data.</text>
</comment>
<dbReference type="Proteomes" id="UP000279562">
    <property type="component" value="Unassembled WGS sequence"/>
</dbReference>
<dbReference type="RefSeq" id="WP_125238157.1">
    <property type="nucleotide sequence ID" value="NZ_RQYF01000002.1"/>
</dbReference>
<dbReference type="AlphaFoldDB" id="A0A3P2ACR3"/>
<proteinExistence type="predicted"/>
<accession>A0A3P2ACR3</accession>